<dbReference type="RefSeq" id="WP_064714250.1">
    <property type="nucleotide sequence ID" value="NZ_JMTM01000013.1"/>
</dbReference>
<feature type="signal peptide" evidence="1">
    <location>
        <begin position="1"/>
        <end position="21"/>
    </location>
</feature>
<dbReference type="EMBL" id="JMTM01000013">
    <property type="protein sequence ID" value="OAZ05259.1"/>
    <property type="molecule type" value="Genomic_DNA"/>
</dbReference>
<keyword evidence="3" id="KW-1185">Reference proteome</keyword>
<dbReference type="InterPro" id="IPR011042">
    <property type="entry name" value="6-blade_b-propeller_TolB-like"/>
</dbReference>
<gene>
    <name evidence="2" type="ORF">FLB_03500</name>
</gene>
<dbReference type="OrthoDB" id="1322891at2"/>
<evidence type="ECO:0000313" key="2">
    <source>
        <dbReference type="EMBL" id="OAZ05259.1"/>
    </source>
</evidence>
<evidence type="ECO:0000256" key="1">
    <source>
        <dbReference type="SAM" id="SignalP"/>
    </source>
</evidence>
<dbReference type="Proteomes" id="UP000093807">
    <property type="component" value="Unassembled WGS sequence"/>
</dbReference>
<dbReference type="AlphaFoldDB" id="A0A199XVB3"/>
<evidence type="ECO:0000313" key="3">
    <source>
        <dbReference type="Proteomes" id="UP000093807"/>
    </source>
</evidence>
<dbReference type="Gene3D" id="2.120.10.30">
    <property type="entry name" value="TolB, C-terminal domain"/>
    <property type="match status" value="1"/>
</dbReference>
<comment type="caution">
    <text evidence="2">The sequence shown here is derived from an EMBL/GenBank/DDBJ whole genome shotgun (WGS) entry which is preliminary data.</text>
</comment>
<keyword evidence="1" id="KW-0732">Signal</keyword>
<reference evidence="2 3" key="1">
    <citation type="submission" date="2016-06" db="EMBL/GenBank/DDBJ databases">
        <title>Draft genome sequence of Flavobacterium succinicans strain DD5b.</title>
        <authorList>
            <person name="Poehlein A."/>
            <person name="Daniel R."/>
            <person name="Simeonova D.D."/>
        </authorList>
    </citation>
    <scope>NUCLEOTIDE SEQUENCE [LARGE SCALE GENOMIC DNA]</scope>
    <source>
        <strain evidence="2 3">DD5b</strain>
    </source>
</reference>
<feature type="chain" id="PRO_5008287002" description="6-bladed beta-propeller protein" evidence="1">
    <location>
        <begin position="22"/>
        <end position="349"/>
    </location>
</feature>
<dbReference type="PATRIC" id="fig|29536.5.peg.371"/>
<proteinExistence type="predicted"/>
<evidence type="ECO:0008006" key="4">
    <source>
        <dbReference type="Google" id="ProtNLM"/>
    </source>
</evidence>
<name>A0A199XVB3_9FLAO</name>
<accession>A0A199XVB3</accession>
<organism evidence="2 3">
    <name type="scientific">Flavobacterium succinicans</name>
    <dbReference type="NCBI Taxonomy" id="29536"/>
    <lineage>
        <taxon>Bacteria</taxon>
        <taxon>Pseudomonadati</taxon>
        <taxon>Bacteroidota</taxon>
        <taxon>Flavobacteriia</taxon>
        <taxon>Flavobacteriales</taxon>
        <taxon>Flavobacteriaceae</taxon>
        <taxon>Flavobacterium</taxon>
    </lineage>
</organism>
<dbReference type="SUPFAM" id="SSF63829">
    <property type="entry name" value="Calcium-dependent phosphotriesterase"/>
    <property type="match status" value="1"/>
</dbReference>
<dbReference type="PROSITE" id="PS51257">
    <property type="entry name" value="PROKAR_LIPOPROTEIN"/>
    <property type="match status" value="1"/>
</dbReference>
<sequence length="349" mass="39472">MKKRILLVGALQLFMVLGSCSSDSDNNIPVKKEELQKGEIKADFIFSNSVDDFVINNDDTVFFIGQTPNDKDYRIKFQKIDKNGNLTLLNGISNSNFFTNRLAVTPTGDFLLIDTVTDKIFRFESNFTELNPFYTMKPISSPFASKIRLTAITENNDNTYFVFDYNNKQMKRFVPELNTDVFVAGSGKNEIVDGAGLDASFGNVTRIISKNNALYLIDNLRTGTPSTFISSNIRKLEYVNNQWKVTTLISTTNKDASYNDIAFDSKNDLYVSVREKGVYKLNLSDNTMSLFKDGELKVVAFGKNSSSRITVDFNYLKSFKFKNNDLYLGTSFELIKISDFQTKFAAAEK</sequence>
<protein>
    <recommendedName>
        <fullName evidence="4">6-bladed beta-propeller protein</fullName>
    </recommendedName>
</protein>